<reference evidence="3" key="1">
    <citation type="journal article" date="2019" name="Int. J. Syst. Evol. Microbiol.">
        <title>The Global Catalogue of Microorganisms (GCM) 10K type strain sequencing project: providing services to taxonomists for standard genome sequencing and annotation.</title>
        <authorList>
            <consortium name="The Broad Institute Genomics Platform"/>
            <consortium name="The Broad Institute Genome Sequencing Center for Infectious Disease"/>
            <person name="Wu L."/>
            <person name="Ma J."/>
        </authorList>
    </citation>
    <scope>NUCLEOTIDE SEQUENCE [LARGE SCALE GENOMIC DNA]</scope>
    <source>
        <strain evidence="3">FCH23</strain>
    </source>
</reference>
<dbReference type="Gene3D" id="2.60.120.260">
    <property type="entry name" value="Galactose-binding domain-like"/>
    <property type="match status" value="1"/>
</dbReference>
<evidence type="ECO:0000313" key="2">
    <source>
        <dbReference type="EMBL" id="MFC5681537.1"/>
    </source>
</evidence>
<dbReference type="InterPro" id="IPR008979">
    <property type="entry name" value="Galactose-bd-like_sf"/>
</dbReference>
<feature type="non-terminal residue" evidence="2">
    <location>
        <position position="208"/>
    </location>
</feature>
<evidence type="ECO:0000313" key="3">
    <source>
        <dbReference type="Proteomes" id="UP001596069"/>
    </source>
</evidence>
<proteinExistence type="predicted"/>
<keyword evidence="3" id="KW-1185">Reference proteome</keyword>
<comment type="caution">
    <text evidence="2">The sequence shown here is derived from an EMBL/GenBank/DDBJ whole genome shotgun (WGS) entry which is preliminary data.</text>
</comment>
<dbReference type="InterPro" id="IPR013780">
    <property type="entry name" value="Glyco_hydro_b"/>
</dbReference>
<name>A0ABW0Y6T1_9STRE</name>
<sequence>VDSLGSYELQIPAGTKLPAHSYLGMKLDRIHQIKSIQLQGQANPALSLEYSANAQEWTSASQLKDRSVATHLVRYVRLVNKTDQEQAVTATSLLVTTKEVQPTKLESTTMGIHPTYGSNDVRKLNNLDQLFDGVYNNFVEFSDYAHKDGHVTLKLGSERTIKKIRAYIQDGTQNYLRDGKIQVSQDGKTWTDVVTVGDGVANSQHDDS</sequence>
<dbReference type="EMBL" id="JBHSOK010000011">
    <property type="protein sequence ID" value="MFC5681537.1"/>
    <property type="molecule type" value="Genomic_DNA"/>
</dbReference>
<gene>
    <name evidence="2" type="ORF">ACFPTW_09635</name>
</gene>
<feature type="domain" description="F5/8 type C" evidence="1">
    <location>
        <begin position="127"/>
        <end position="202"/>
    </location>
</feature>
<feature type="non-terminal residue" evidence="2">
    <location>
        <position position="1"/>
    </location>
</feature>
<organism evidence="2 3">
    <name type="scientific">Streptococcus downii</name>
    <dbReference type="NCBI Taxonomy" id="1968889"/>
    <lineage>
        <taxon>Bacteria</taxon>
        <taxon>Bacillati</taxon>
        <taxon>Bacillota</taxon>
        <taxon>Bacilli</taxon>
        <taxon>Lactobacillales</taxon>
        <taxon>Streptococcaceae</taxon>
        <taxon>Streptococcus</taxon>
    </lineage>
</organism>
<dbReference type="Gene3D" id="2.60.40.1180">
    <property type="entry name" value="Golgi alpha-mannosidase II"/>
    <property type="match status" value="1"/>
</dbReference>
<protein>
    <submittedName>
        <fullName evidence="2">Discoidin domain-containing protein</fullName>
    </submittedName>
</protein>
<dbReference type="Proteomes" id="UP001596069">
    <property type="component" value="Unassembled WGS sequence"/>
</dbReference>
<evidence type="ECO:0000259" key="1">
    <source>
        <dbReference type="Pfam" id="PF00754"/>
    </source>
</evidence>
<dbReference type="RefSeq" id="WP_380440120.1">
    <property type="nucleotide sequence ID" value="NZ_JBHSOK010000011.1"/>
</dbReference>
<accession>A0ABW0Y6T1</accession>
<dbReference type="SUPFAM" id="SSF49785">
    <property type="entry name" value="Galactose-binding domain-like"/>
    <property type="match status" value="1"/>
</dbReference>
<dbReference type="InterPro" id="IPR000421">
    <property type="entry name" value="FA58C"/>
</dbReference>
<dbReference type="Pfam" id="PF00754">
    <property type="entry name" value="F5_F8_type_C"/>
    <property type="match status" value="1"/>
</dbReference>